<dbReference type="InterPro" id="IPR018060">
    <property type="entry name" value="HTH_AraC"/>
</dbReference>
<dbReference type="GO" id="GO:0030288">
    <property type="term" value="C:outer membrane-bounded periplasmic space"/>
    <property type="evidence" value="ECO:0007669"/>
    <property type="project" value="TreeGrafter"/>
</dbReference>
<dbReference type="Pfam" id="PF12833">
    <property type="entry name" value="HTH_18"/>
    <property type="match status" value="1"/>
</dbReference>
<dbReference type="SUPFAM" id="SSF53807">
    <property type="entry name" value="Helical backbone' metal receptor"/>
    <property type="match status" value="1"/>
</dbReference>
<dbReference type="InterPro" id="IPR009057">
    <property type="entry name" value="Homeodomain-like_sf"/>
</dbReference>
<reference evidence="11 12" key="1">
    <citation type="submission" date="2018-01" db="EMBL/GenBank/DDBJ databases">
        <title>The whole genome sequencing and assembly of Paenibacillus chitinolyticus KCCM 41400 strain.</title>
        <authorList>
            <person name="Kim J.-Y."/>
            <person name="Park M.-K."/>
            <person name="Lee Y.-J."/>
            <person name="Yi H."/>
            <person name="Bahn Y.-S."/>
            <person name="Kim J.F."/>
            <person name="Lee D.-W."/>
        </authorList>
    </citation>
    <scope>NUCLEOTIDE SEQUENCE [LARGE SCALE GENOMIC DNA]</scope>
    <source>
        <strain evidence="11 12">KCCM 41400</strain>
    </source>
</reference>
<dbReference type="InterPro" id="IPR002491">
    <property type="entry name" value="ABC_transptr_periplasmic_BD"/>
</dbReference>
<evidence type="ECO:0000313" key="10">
    <source>
        <dbReference type="EMBL" id="MCY9598356.1"/>
    </source>
</evidence>
<evidence type="ECO:0000313" key="11">
    <source>
        <dbReference type="EMBL" id="QAV19026.1"/>
    </source>
</evidence>
<name>A0A410WX11_9BACL</name>
<dbReference type="GO" id="GO:0003700">
    <property type="term" value="F:DNA-binding transcription factor activity"/>
    <property type="evidence" value="ECO:0007669"/>
    <property type="project" value="InterPro"/>
</dbReference>
<dbReference type="RefSeq" id="WP_042225750.1">
    <property type="nucleotide sequence ID" value="NZ_CP026520.1"/>
</dbReference>
<keyword evidence="7" id="KW-0804">Transcription</keyword>
<evidence type="ECO:0000256" key="5">
    <source>
        <dbReference type="ARBA" id="ARBA00023015"/>
    </source>
</evidence>
<dbReference type="Proteomes" id="UP001527202">
    <property type="component" value="Unassembled WGS sequence"/>
</dbReference>
<sequence>MSDSVTDNAKIRPGLSAAVADASYKIRQVETIKAGDGWEMDYRLIDQHVLIVVTAGEGALKRDGSLSRLEAENIHVCLPGEVIGMKTEAGGLELTWVGFDLFYEDGTGEGCRKGTWNEPQVLPVHSLSHFSVLSEALSTYWHSADPFDRLRAQAAFLELIHSISAHMRDESPLDARSALERTRHYIENHYQTNITIDELARMAEVSPKYYGDLFKKTYGLSVIDYLTEQRVNRAKQLMALSQSRLKDIAHVVGYQDEFYFSRKFKQEVGVSPTVYMKNRRKKIAVHHSHLIGQLLAIHHLPYAAPLHPKWTGHYYENYRSDIPVHLSAYRYSEDWEHNIEKLRETKPDLILSMDTLNPGEKERLEQAGKVLYIPDRRADWREQLLLIAAHLDRSDEAETWLGKYDRRVESLRGRLRKRMGEETFLLISLHKQEIRVCGTRSMGDVFFHELGMKPAFDYSRDQINVPILPEQLAELDADHILVNVCQETETLRRWQDLQATALWRDLHAVRQNRVYEIPSDPWREYSASGHERILGEVEKLFLRK</sequence>
<evidence type="ECO:0000256" key="7">
    <source>
        <dbReference type="ARBA" id="ARBA00023163"/>
    </source>
</evidence>
<dbReference type="InterPro" id="IPR018062">
    <property type="entry name" value="HTH_AraC-typ_CS"/>
</dbReference>
<dbReference type="PANTHER" id="PTHR30532">
    <property type="entry name" value="IRON III DICITRATE-BINDING PERIPLASMIC PROTEIN"/>
    <property type="match status" value="1"/>
</dbReference>
<evidence type="ECO:0000256" key="2">
    <source>
        <dbReference type="ARBA" id="ARBA00008814"/>
    </source>
</evidence>
<dbReference type="EMBL" id="JAMDMJ010000029">
    <property type="protein sequence ID" value="MCY9598356.1"/>
    <property type="molecule type" value="Genomic_DNA"/>
</dbReference>
<evidence type="ECO:0000256" key="3">
    <source>
        <dbReference type="ARBA" id="ARBA00022448"/>
    </source>
</evidence>
<protein>
    <submittedName>
        <fullName evidence="11">AraC family transcriptional regulator</fullName>
    </submittedName>
</protein>
<feature type="domain" description="HTH araC/xylS-type" evidence="8">
    <location>
        <begin position="180"/>
        <end position="278"/>
    </location>
</feature>
<dbReference type="OrthoDB" id="2461801at2"/>
<evidence type="ECO:0000313" key="13">
    <source>
        <dbReference type="Proteomes" id="UP001527202"/>
    </source>
</evidence>
<dbReference type="Gene3D" id="1.10.10.60">
    <property type="entry name" value="Homeodomain-like"/>
    <property type="match status" value="2"/>
</dbReference>
<dbReference type="InterPro" id="IPR037923">
    <property type="entry name" value="HTH-like"/>
</dbReference>
<dbReference type="Gene3D" id="3.40.50.1980">
    <property type="entry name" value="Nitrogenase molybdenum iron protein domain"/>
    <property type="match status" value="2"/>
</dbReference>
<proteinExistence type="inferred from homology"/>
<evidence type="ECO:0000256" key="4">
    <source>
        <dbReference type="ARBA" id="ARBA00022729"/>
    </source>
</evidence>
<dbReference type="EMBL" id="CP026520">
    <property type="protein sequence ID" value="QAV19026.1"/>
    <property type="molecule type" value="Genomic_DNA"/>
</dbReference>
<dbReference type="GO" id="GO:1901678">
    <property type="term" value="P:iron coordination entity transport"/>
    <property type="evidence" value="ECO:0007669"/>
    <property type="project" value="UniProtKB-ARBA"/>
</dbReference>
<dbReference type="PROSITE" id="PS50983">
    <property type="entry name" value="FE_B12_PBP"/>
    <property type="match status" value="1"/>
</dbReference>
<dbReference type="GO" id="GO:0043565">
    <property type="term" value="F:sequence-specific DNA binding"/>
    <property type="evidence" value="ECO:0007669"/>
    <property type="project" value="InterPro"/>
</dbReference>
<dbReference type="InterPro" id="IPR051313">
    <property type="entry name" value="Bact_iron-sidero_bind"/>
</dbReference>
<comment type="subcellular location">
    <subcellularLocation>
        <location evidence="1">Cell envelope</location>
    </subcellularLocation>
</comment>
<keyword evidence="13" id="KW-1185">Reference proteome</keyword>
<keyword evidence="5" id="KW-0805">Transcription regulation</keyword>
<evidence type="ECO:0000256" key="6">
    <source>
        <dbReference type="ARBA" id="ARBA00023125"/>
    </source>
</evidence>
<evidence type="ECO:0000259" key="9">
    <source>
        <dbReference type="PROSITE" id="PS50983"/>
    </source>
</evidence>
<evidence type="ECO:0000313" key="12">
    <source>
        <dbReference type="Proteomes" id="UP000288943"/>
    </source>
</evidence>
<dbReference type="AlphaFoldDB" id="A0A410WX11"/>
<evidence type="ECO:0000259" key="8">
    <source>
        <dbReference type="PROSITE" id="PS01124"/>
    </source>
</evidence>
<dbReference type="SMART" id="SM00342">
    <property type="entry name" value="HTH_ARAC"/>
    <property type="match status" value="1"/>
</dbReference>
<dbReference type="InterPro" id="IPR003313">
    <property type="entry name" value="AraC-bd"/>
</dbReference>
<dbReference type="PROSITE" id="PS01124">
    <property type="entry name" value="HTH_ARAC_FAMILY_2"/>
    <property type="match status" value="1"/>
</dbReference>
<comment type="similarity">
    <text evidence="2">Belongs to the bacterial solute-binding protein 8 family.</text>
</comment>
<dbReference type="SUPFAM" id="SSF51215">
    <property type="entry name" value="Regulatory protein AraC"/>
    <property type="match status" value="1"/>
</dbReference>
<keyword evidence="3" id="KW-0813">Transport</keyword>
<keyword evidence="6" id="KW-0238">DNA-binding</keyword>
<organism evidence="11 12">
    <name type="scientific">Paenibacillus chitinolyticus</name>
    <dbReference type="NCBI Taxonomy" id="79263"/>
    <lineage>
        <taxon>Bacteria</taxon>
        <taxon>Bacillati</taxon>
        <taxon>Bacillota</taxon>
        <taxon>Bacilli</taxon>
        <taxon>Bacillales</taxon>
        <taxon>Paenibacillaceae</taxon>
        <taxon>Paenibacillus</taxon>
    </lineage>
</organism>
<dbReference type="SUPFAM" id="SSF46689">
    <property type="entry name" value="Homeodomain-like"/>
    <property type="match status" value="2"/>
</dbReference>
<evidence type="ECO:0000256" key="1">
    <source>
        <dbReference type="ARBA" id="ARBA00004196"/>
    </source>
</evidence>
<feature type="domain" description="Fe/B12 periplasmic-binding" evidence="9">
    <location>
        <begin position="282"/>
        <end position="544"/>
    </location>
</feature>
<gene>
    <name evidence="10" type="ORF">M5X16_21650</name>
    <name evidence="11" type="ORF">PC41400_15590</name>
</gene>
<dbReference type="PANTHER" id="PTHR30532:SF21">
    <property type="entry name" value="SIDEROPHORE-BINDING LIPOPROTEIN YFIY-RELATED"/>
    <property type="match status" value="1"/>
</dbReference>
<dbReference type="PROSITE" id="PS00041">
    <property type="entry name" value="HTH_ARAC_FAMILY_1"/>
    <property type="match status" value="1"/>
</dbReference>
<reference evidence="10 13" key="2">
    <citation type="submission" date="2022-05" db="EMBL/GenBank/DDBJ databases">
        <title>Genome Sequencing of Bee-Associated Microbes.</title>
        <authorList>
            <person name="Dunlap C."/>
        </authorList>
    </citation>
    <scope>NUCLEOTIDE SEQUENCE [LARGE SCALE GENOMIC DNA]</scope>
    <source>
        <strain evidence="10 13">NRRL B-23120</strain>
    </source>
</reference>
<dbReference type="Pfam" id="PF01497">
    <property type="entry name" value="Peripla_BP_2"/>
    <property type="match status" value="1"/>
</dbReference>
<dbReference type="KEGG" id="pchi:PC41400_15590"/>
<dbReference type="Pfam" id="PF02311">
    <property type="entry name" value="AraC_binding"/>
    <property type="match status" value="1"/>
</dbReference>
<dbReference type="GeneID" id="95376236"/>
<keyword evidence="4" id="KW-0732">Signal</keyword>
<accession>A0A410WX11</accession>
<dbReference type="Proteomes" id="UP000288943">
    <property type="component" value="Chromosome"/>
</dbReference>